<gene>
    <name evidence="2" type="ORF">BI308_23610</name>
</gene>
<dbReference type="Pfam" id="PF00027">
    <property type="entry name" value="cNMP_binding"/>
    <property type="match status" value="1"/>
</dbReference>
<dbReference type="GO" id="GO:0003700">
    <property type="term" value="F:DNA-binding transcription factor activity"/>
    <property type="evidence" value="ECO:0007669"/>
    <property type="project" value="TreeGrafter"/>
</dbReference>
<dbReference type="InterPro" id="IPR014710">
    <property type="entry name" value="RmlC-like_jellyroll"/>
</dbReference>
<dbReference type="Gene3D" id="2.60.120.10">
    <property type="entry name" value="Jelly Rolls"/>
    <property type="match status" value="1"/>
</dbReference>
<dbReference type="SUPFAM" id="SSF51206">
    <property type="entry name" value="cAMP-binding domain-like"/>
    <property type="match status" value="1"/>
</dbReference>
<dbReference type="PANTHER" id="PTHR24567:SF26">
    <property type="entry name" value="REGULATORY PROTEIN YEIL"/>
    <property type="match status" value="1"/>
</dbReference>
<dbReference type="PROSITE" id="PS50042">
    <property type="entry name" value="CNMP_BINDING_3"/>
    <property type="match status" value="1"/>
</dbReference>
<name>A0A1L9QKD2_9CYAN</name>
<evidence type="ECO:0000259" key="1">
    <source>
        <dbReference type="PROSITE" id="PS50042"/>
    </source>
</evidence>
<reference evidence="2" key="1">
    <citation type="submission" date="2016-10" db="EMBL/GenBank/DDBJ databases">
        <title>CRISPR-Cas defence system in Roseofilum reptotaenium: evidence of a bacteriophage-cyanobacterium arms race in the coral black band disease.</title>
        <authorList>
            <person name="Buerger P."/>
            <person name="Wood-Charlson E.M."/>
            <person name="Weynberg K.D."/>
            <person name="Willis B."/>
            <person name="Van Oppen M.J."/>
        </authorList>
    </citation>
    <scope>NUCLEOTIDE SEQUENCE [LARGE SCALE GENOMIC DNA]</scope>
    <source>
        <strain evidence="2">AO1-A</strain>
    </source>
</reference>
<organism evidence="2 3">
    <name type="scientific">Roseofilum reptotaenium AO1-A</name>
    <dbReference type="NCBI Taxonomy" id="1925591"/>
    <lineage>
        <taxon>Bacteria</taxon>
        <taxon>Bacillati</taxon>
        <taxon>Cyanobacteriota</taxon>
        <taxon>Cyanophyceae</taxon>
        <taxon>Desertifilales</taxon>
        <taxon>Desertifilaceae</taxon>
        <taxon>Roseofilum</taxon>
    </lineage>
</organism>
<keyword evidence="3" id="KW-1185">Reference proteome</keyword>
<dbReference type="AlphaFoldDB" id="A0A1L9QKD2"/>
<dbReference type="CDD" id="cd00038">
    <property type="entry name" value="CAP_ED"/>
    <property type="match status" value="1"/>
</dbReference>
<dbReference type="EMBL" id="MLAW01000064">
    <property type="protein sequence ID" value="OJJ16511.1"/>
    <property type="molecule type" value="Genomic_DNA"/>
</dbReference>
<dbReference type="Proteomes" id="UP000183940">
    <property type="component" value="Unassembled WGS sequence"/>
</dbReference>
<proteinExistence type="predicted"/>
<dbReference type="InterPro" id="IPR050397">
    <property type="entry name" value="Env_Response_Regulators"/>
</dbReference>
<dbReference type="SMART" id="SM00100">
    <property type="entry name" value="cNMP"/>
    <property type="match status" value="1"/>
</dbReference>
<evidence type="ECO:0000313" key="2">
    <source>
        <dbReference type="EMBL" id="OJJ16511.1"/>
    </source>
</evidence>
<comment type="caution">
    <text evidence="2">The sequence shown here is derived from an EMBL/GenBank/DDBJ whole genome shotgun (WGS) entry which is preliminary data.</text>
</comment>
<accession>A0A1L9QKD2</accession>
<dbReference type="InterPro" id="IPR018490">
    <property type="entry name" value="cNMP-bd_dom_sf"/>
</dbReference>
<dbReference type="PRINTS" id="PR00103">
    <property type="entry name" value="CAMPKINASE"/>
</dbReference>
<dbReference type="PANTHER" id="PTHR24567">
    <property type="entry name" value="CRP FAMILY TRANSCRIPTIONAL REGULATORY PROTEIN"/>
    <property type="match status" value="1"/>
</dbReference>
<dbReference type="GO" id="GO:0005829">
    <property type="term" value="C:cytosol"/>
    <property type="evidence" value="ECO:0007669"/>
    <property type="project" value="TreeGrafter"/>
</dbReference>
<feature type="domain" description="Cyclic nucleotide-binding" evidence="1">
    <location>
        <begin position="15"/>
        <end position="114"/>
    </location>
</feature>
<dbReference type="InterPro" id="IPR000595">
    <property type="entry name" value="cNMP-bd_dom"/>
</dbReference>
<dbReference type="STRING" id="1925591.BI308_23610"/>
<sequence>MAALETIKLFQKQPEPRHFKVGDIIFEDGHKGQHMYGIIEGTVELKVNGEVVETIEQGDVFGEGALVHHEGTRASTAIAKTDCTLAFIDKGRFLFAVQETPEFALEVLRSYSDRLRRLKRHEM</sequence>
<protein>
    <submittedName>
        <fullName evidence="2">Cyclic nucleotide-binding protein</fullName>
    </submittedName>
</protein>
<evidence type="ECO:0000313" key="3">
    <source>
        <dbReference type="Proteomes" id="UP000183940"/>
    </source>
</evidence>